<dbReference type="Proteomes" id="UP000000262">
    <property type="component" value="Chromosome"/>
</dbReference>
<reference evidence="1 2" key="1">
    <citation type="journal article" date="2008" name="Genome Biol.">
        <title>A genomic analysis of the archaeal system Ignicoccus hospitalis-Nanoarchaeum equitans.</title>
        <authorList>
            <person name="Podar M."/>
            <person name="Anderson I."/>
            <person name="Makarova K.S."/>
            <person name="Elkins J.G."/>
            <person name="Ivanova N."/>
            <person name="Wall M.A."/>
            <person name="Lykidis A."/>
            <person name="Mavromatis K."/>
            <person name="Sun H."/>
            <person name="Hudson M.E."/>
            <person name="Chen W."/>
            <person name="Deciu C."/>
            <person name="Hutchison D."/>
            <person name="Eads J.R."/>
            <person name="Anderson A."/>
            <person name="Fernandes F."/>
            <person name="Szeto E."/>
            <person name="Lapidus A."/>
            <person name="Kyrpides N.C."/>
            <person name="Saier M.H.Jr."/>
            <person name="Richardson P.M."/>
            <person name="Rachel R."/>
            <person name="Huber H."/>
            <person name="Eisen J.A."/>
            <person name="Koonin E.V."/>
            <person name="Keller M."/>
            <person name="Stetter K.O."/>
        </authorList>
    </citation>
    <scope>NUCLEOTIDE SEQUENCE [LARGE SCALE GENOMIC DNA]</scope>
    <source>
        <strain evidence="2">KIN4/I / DSM 18386 / JCM 14125</strain>
    </source>
</reference>
<proteinExistence type="predicted"/>
<evidence type="ECO:0000313" key="2">
    <source>
        <dbReference type="Proteomes" id="UP000000262"/>
    </source>
</evidence>
<protein>
    <submittedName>
        <fullName evidence="1">Uncharacterized protein</fullName>
    </submittedName>
</protein>
<dbReference type="RefSeq" id="WP_012123365.1">
    <property type="nucleotide sequence ID" value="NC_009776.1"/>
</dbReference>
<accession>A8ABU9</accession>
<sequence>MKCVSDFCFLEDVEVPEIDKPENEGALLINTNEDPIKTEYVTVYHQPLCVNSTFPFGNFVRAVERAVKEKGKVFVTSKEGCGRASAVAVAAALASKVDFERVKSKFGECKMNYEQLVNAIFVGLVMRKFGAELGAEKLLNGCEGIKGFRNTRELCELREEAHELALQWSP</sequence>
<dbReference type="InterPro" id="IPR029021">
    <property type="entry name" value="Prot-tyrosine_phosphatase-like"/>
</dbReference>
<organism evidence="1 2">
    <name type="scientific">Ignicoccus hospitalis (strain KIN4/I / DSM 18386 / JCM 14125)</name>
    <dbReference type="NCBI Taxonomy" id="453591"/>
    <lineage>
        <taxon>Archaea</taxon>
        <taxon>Thermoproteota</taxon>
        <taxon>Thermoprotei</taxon>
        <taxon>Desulfurococcales</taxon>
        <taxon>Desulfurococcaceae</taxon>
        <taxon>Ignicoccus</taxon>
    </lineage>
</organism>
<dbReference type="SUPFAM" id="SSF52799">
    <property type="entry name" value="(Phosphotyrosine protein) phosphatases II"/>
    <property type="match status" value="1"/>
</dbReference>
<gene>
    <name evidence="1" type="ordered locus">Igni_1225</name>
</gene>
<name>A8ABU9_IGNH4</name>
<dbReference type="HOGENOM" id="CLU_1567124_0_0_2"/>
<dbReference type="KEGG" id="iho:Igni_1225"/>
<dbReference type="GeneID" id="5563147"/>
<dbReference type="EMBL" id="CP000816">
    <property type="protein sequence ID" value="ABU82401.1"/>
    <property type="molecule type" value="Genomic_DNA"/>
</dbReference>
<evidence type="ECO:0000313" key="1">
    <source>
        <dbReference type="EMBL" id="ABU82401.1"/>
    </source>
</evidence>
<dbReference type="AlphaFoldDB" id="A8ABU9"/>
<dbReference type="eggNOG" id="arCOG03413">
    <property type="taxonomic scope" value="Archaea"/>
</dbReference>
<dbReference type="STRING" id="453591.Igni_1225"/>
<keyword evidence="2" id="KW-1185">Reference proteome</keyword>